<proteinExistence type="predicted"/>
<protein>
    <submittedName>
        <fullName evidence="2">Anti-sigma factor</fullName>
    </submittedName>
</protein>
<organism evidence="2 3">
    <name type="scientific">Moheibacter lacus</name>
    <dbReference type="NCBI Taxonomy" id="2745851"/>
    <lineage>
        <taxon>Bacteria</taxon>
        <taxon>Pseudomonadati</taxon>
        <taxon>Bacteroidota</taxon>
        <taxon>Flavobacteriia</taxon>
        <taxon>Flavobacteriales</taxon>
        <taxon>Weeksellaceae</taxon>
        <taxon>Moheibacter</taxon>
    </lineage>
</organism>
<keyword evidence="3" id="KW-1185">Reference proteome</keyword>
<dbReference type="RefSeq" id="WP_182042126.1">
    <property type="nucleotide sequence ID" value="NZ_JACDZE010000001.1"/>
</dbReference>
<name>A0A838ZFM8_9FLAO</name>
<evidence type="ECO:0000313" key="2">
    <source>
        <dbReference type="EMBL" id="MBA5628531.1"/>
    </source>
</evidence>
<sequence length="307" mass="33483">MKKIMLILSVSLFFYNCSETEVLDETGRMEVTDFNLPELPENYHYEGWLLVDGSYVSVGQITNDSIQNNRARFDEIEVTDLATAQSFAITVEASGSAAPSNYVLILGDFNGNSATLTSDAQVSNGVMGLAKRISASYTVQNASVPSEDQGNYGVNGIWFFKGTDDTMETTIQLEYGDIDYQAWLTKTGSDGLEYDLNMGVIENDTIGDNSRIFIPSAYASNIPDFSGEDFLQLPSANAGSFPEGFFPVDVRGAKLILTPIPNGYNNVTVPFPISILETTVPNDAVKDPNLVRDFQINTNFGATATKL</sequence>
<dbReference type="InterPro" id="IPR018764">
    <property type="entry name" value="RskA_C"/>
</dbReference>
<dbReference type="Proteomes" id="UP000552241">
    <property type="component" value="Unassembled WGS sequence"/>
</dbReference>
<evidence type="ECO:0000259" key="1">
    <source>
        <dbReference type="Pfam" id="PF10099"/>
    </source>
</evidence>
<comment type="caution">
    <text evidence="2">The sequence shown here is derived from an EMBL/GenBank/DDBJ whole genome shotgun (WGS) entry which is preliminary data.</text>
</comment>
<feature type="domain" description="Anti-sigma K factor RskA C-terminal" evidence="1">
    <location>
        <begin position="27"/>
        <end position="100"/>
    </location>
</feature>
<reference evidence="2 3" key="1">
    <citation type="submission" date="2020-07" db="EMBL/GenBank/DDBJ databases">
        <title>Moheibacter lacus sp. nov., a member of the family Flavobacteriaceae isolated from freshwater lake sediment.</title>
        <authorList>
            <person name="Liu Y."/>
        </authorList>
    </citation>
    <scope>NUCLEOTIDE SEQUENCE [LARGE SCALE GENOMIC DNA]</scope>
    <source>
        <strain evidence="2 3">BDHS18</strain>
    </source>
</reference>
<accession>A0A838ZFM8</accession>
<dbReference type="Pfam" id="PF10099">
    <property type="entry name" value="RskA_C"/>
    <property type="match status" value="1"/>
</dbReference>
<dbReference type="EMBL" id="JACDZE010000001">
    <property type="protein sequence ID" value="MBA5628531.1"/>
    <property type="molecule type" value="Genomic_DNA"/>
</dbReference>
<gene>
    <name evidence="2" type="ORF">HU137_01955</name>
</gene>
<dbReference type="AlphaFoldDB" id="A0A838ZFM8"/>
<evidence type="ECO:0000313" key="3">
    <source>
        <dbReference type="Proteomes" id="UP000552241"/>
    </source>
</evidence>
<dbReference type="GO" id="GO:0005886">
    <property type="term" value="C:plasma membrane"/>
    <property type="evidence" value="ECO:0007669"/>
    <property type="project" value="InterPro"/>
</dbReference>